<keyword evidence="2 4" id="KW-0863">Zinc-finger</keyword>
<dbReference type="Pfam" id="PF13445">
    <property type="entry name" value="zf-RING_UBOX"/>
    <property type="match status" value="1"/>
</dbReference>
<name>A0A6A6ZQ46_9PLEO</name>
<evidence type="ECO:0000259" key="6">
    <source>
        <dbReference type="PROSITE" id="PS50089"/>
    </source>
</evidence>
<dbReference type="InterPro" id="IPR027370">
    <property type="entry name" value="Znf-RING_euk"/>
</dbReference>
<accession>A0A6A6ZQ46</accession>
<evidence type="ECO:0000256" key="5">
    <source>
        <dbReference type="SAM" id="MobiDB-lite"/>
    </source>
</evidence>
<dbReference type="Gene3D" id="3.30.40.10">
    <property type="entry name" value="Zinc/RING finger domain, C3HC4 (zinc finger)"/>
    <property type="match status" value="1"/>
</dbReference>
<evidence type="ECO:0000256" key="1">
    <source>
        <dbReference type="ARBA" id="ARBA00022723"/>
    </source>
</evidence>
<dbReference type="Proteomes" id="UP000799424">
    <property type="component" value="Unassembled WGS sequence"/>
</dbReference>
<organism evidence="7 8">
    <name type="scientific">Ophiobolus disseminans</name>
    <dbReference type="NCBI Taxonomy" id="1469910"/>
    <lineage>
        <taxon>Eukaryota</taxon>
        <taxon>Fungi</taxon>
        <taxon>Dikarya</taxon>
        <taxon>Ascomycota</taxon>
        <taxon>Pezizomycotina</taxon>
        <taxon>Dothideomycetes</taxon>
        <taxon>Pleosporomycetidae</taxon>
        <taxon>Pleosporales</taxon>
        <taxon>Pleosporineae</taxon>
        <taxon>Phaeosphaeriaceae</taxon>
        <taxon>Ophiobolus</taxon>
    </lineage>
</organism>
<dbReference type="GO" id="GO:0008270">
    <property type="term" value="F:zinc ion binding"/>
    <property type="evidence" value="ECO:0007669"/>
    <property type="project" value="UniProtKB-KW"/>
</dbReference>
<dbReference type="SUPFAM" id="SSF57850">
    <property type="entry name" value="RING/U-box"/>
    <property type="match status" value="1"/>
</dbReference>
<dbReference type="AlphaFoldDB" id="A0A6A6ZQ46"/>
<evidence type="ECO:0000313" key="8">
    <source>
        <dbReference type="Proteomes" id="UP000799424"/>
    </source>
</evidence>
<dbReference type="InterPro" id="IPR013083">
    <property type="entry name" value="Znf_RING/FYVE/PHD"/>
</dbReference>
<keyword evidence="1" id="KW-0479">Metal-binding</keyword>
<sequence length="218" mass="24265">MSTSEQTCADAAAAAARREAQENSKGALLITPISLLQLEDPNCPICQEPYSEVPPSPERQGPEEEWAVSIDMVAEWFGPKKCCGHIMGRKCLEKHLSAAGQWRNKCPLCRDIWFHERVPAHVQWRPAPIPPQPSADVAPRRSERIAAKATARSGTQQPKMSDHSGINRAPRQQRPRPRPVHFTGRLMTALQVEDGSCEVKGTLEEVEQRLSTLYGDLE</sequence>
<dbReference type="OrthoDB" id="5600418at2759"/>
<proteinExistence type="predicted"/>
<evidence type="ECO:0000256" key="2">
    <source>
        <dbReference type="ARBA" id="ARBA00022771"/>
    </source>
</evidence>
<gene>
    <name evidence="7" type="ORF">CC86DRAFT_328302</name>
</gene>
<dbReference type="InterPro" id="IPR001841">
    <property type="entry name" value="Znf_RING"/>
</dbReference>
<dbReference type="EMBL" id="MU006232">
    <property type="protein sequence ID" value="KAF2823202.1"/>
    <property type="molecule type" value="Genomic_DNA"/>
</dbReference>
<evidence type="ECO:0000256" key="3">
    <source>
        <dbReference type="ARBA" id="ARBA00022833"/>
    </source>
</evidence>
<reference evidence="7" key="1">
    <citation type="journal article" date="2020" name="Stud. Mycol.">
        <title>101 Dothideomycetes genomes: a test case for predicting lifestyles and emergence of pathogens.</title>
        <authorList>
            <person name="Haridas S."/>
            <person name="Albert R."/>
            <person name="Binder M."/>
            <person name="Bloem J."/>
            <person name="Labutti K."/>
            <person name="Salamov A."/>
            <person name="Andreopoulos B."/>
            <person name="Baker S."/>
            <person name="Barry K."/>
            <person name="Bills G."/>
            <person name="Bluhm B."/>
            <person name="Cannon C."/>
            <person name="Castanera R."/>
            <person name="Culley D."/>
            <person name="Daum C."/>
            <person name="Ezra D."/>
            <person name="Gonzalez J."/>
            <person name="Henrissat B."/>
            <person name="Kuo A."/>
            <person name="Liang C."/>
            <person name="Lipzen A."/>
            <person name="Lutzoni F."/>
            <person name="Magnuson J."/>
            <person name="Mondo S."/>
            <person name="Nolan M."/>
            <person name="Ohm R."/>
            <person name="Pangilinan J."/>
            <person name="Park H.-J."/>
            <person name="Ramirez L."/>
            <person name="Alfaro M."/>
            <person name="Sun H."/>
            <person name="Tritt A."/>
            <person name="Yoshinaga Y."/>
            <person name="Zwiers L.-H."/>
            <person name="Turgeon B."/>
            <person name="Goodwin S."/>
            <person name="Spatafora J."/>
            <person name="Crous P."/>
            <person name="Grigoriev I."/>
        </authorList>
    </citation>
    <scope>NUCLEOTIDE SEQUENCE</scope>
    <source>
        <strain evidence="7">CBS 113818</strain>
    </source>
</reference>
<feature type="domain" description="RING-type" evidence="6">
    <location>
        <begin position="43"/>
        <end position="110"/>
    </location>
</feature>
<keyword evidence="3" id="KW-0862">Zinc</keyword>
<keyword evidence="8" id="KW-1185">Reference proteome</keyword>
<evidence type="ECO:0000313" key="7">
    <source>
        <dbReference type="EMBL" id="KAF2823202.1"/>
    </source>
</evidence>
<protein>
    <recommendedName>
        <fullName evidence="6">RING-type domain-containing protein</fullName>
    </recommendedName>
</protein>
<evidence type="ECO:0000256" key="4">
    <source>
        <dbReference type="PROSITE-ProRule" id="PRU00175"/>
    </source>
</evidence>
<feature type="region of interest" description="Disordered" evidence="5">
    <location>
        <begin position="149"/>
        <end position="179"/>
    </location>
</feature>
<dbReference type="PROSITE" id="PS50089">
    <property type="entry name" value="ZF_RING_2"/>
    <property type="match status" value="1"/>
</dbReference>